<reference evidence="3 4" key="1">
    <citation type="submission" date="2018-11" db="EMBL/GenBank/DDBJ databases">
        <title>Schleiferia aggregans sp. nov., a moderately thermophilic heterotrophic bacterium isolated from microbial mats at a terrestrial hot spring.</title>
        <authorList>
            <person name="Iino T."/>
            <person name="Ohkuma M."/>
            <person name="Haruta S."/>
        </authorList>
    </citation>
    <scope>NUCLEOTIDE SEQUENCE [LARGE SCALE GENOMIC DNA]</scope>
    <source>
        <strain evidence="3 4">LA</strain>
    </source>
</reference>
<comment type="similarity">
    <text evidence="1">Belongs to the ComF/GntX family.</text>
</comment>
<name>A0A401XMC8_9FLAO</name>
<keyword evidence="4" id="KW-1185">Reference proteome</keyword>
<gene>
    <name evidence="3" type="ORF">JCM31826_16280</name>
</gene>
<dbReference type="InterPro" id="IPR029057">
    <property type="entry name" value="PRTase-like"/>
</dbReference>
<dbReference type="AlphaFoldDB" id="A0A401XMC8"/>
<organism evidence="3 4">
    <name type="scientific">Thermaurantimonas aggregans</name>
    <dbReference type="NCBI Taxonomy" id="2173829"/>
    <lineage>
        <taxon>Bacteria</taxon>
        <taxon>Pseudomonadati</taxon>
        <taxon>Bacteroidota</taxon>
        <taxon>Flavobacteriia</taxon>
        <taxon>Flavobacteriales</taxon>
        <taxon>Schleiferiaceae</taxon>
        <taxon>Thermaurantimonas</taxon>
    </lineage>
</organism>
<feature type="domain" description="Phosphoribosyltransferase" evidence="2">
    <location>
        <begin position="140"/>
        <end position="228"/>
    </location>
</feature>
<evidence type="ECO:0000313" key="4">
    <source>
        <dbReference type="Proteomes" id="UP000286715"/>
    </source>
</evidence>
<dbReference type="Pfam" id="PF00156">
    <property type="entry name" value="Pribosyltran"/>
    <property type="match status" value="1"/>
</dbReference>
<dbReference type="GO" id="GO:0016757">
    <property type="term" value="F:glycosyltransferase activity"/>
    <property type="evidence" value="ECO:0007669"/>
    <property type="project" value="UniProtKB-KW"/>
</dbReference>
<dbReference type="CDD" id="cd06223">
    <property type="entry name" value="PRTases_typeI"/>
    <property type="match status" value="1"/>
</dbReference>
<keyword evidence="3" id="KW-0328">Glycosyltransferase</keyword>
<protein>
    <submittedName>
        <fullName evidence="3">Amidophosphoribosyltransferase</fullName>
    </submittedName>
</protein>
<dbReference type="InterPro" id="IPR051910">
    <property type="entry name" value="ComF/GntX_DNA_util-trans"/>
</dbReference>
<evidence type="ECO:0000259" key="2">
    <source>
        <dbReference type="Pfam" id="PF00156"/>
    </source>
</evidence>
<proteinExistence type="inferred from homology"/>
<dbReference type="Proteomes" id="UP000286715">
    <property type="component" value="Unassembled WGS sequence"/>
</dbReference>
<evidence type="ECO:0000313" key="3">
    <source>
        <dbReference type="EMBL" id="GCD78146.1"/>
    </source>
</evidence>
<dbReference type="OrthoDB" id="9779910at2"/>
<dbReference type="Gene3D" id="3.40.50.2020">
    <property type="match status" value="1"/>
</dbReference>
<keyword evidence="3" id="KW-0808">Transferase</keyword>
<dbReference type="PANTHER" id="PTHR47505:SF1">
    <property type="entry name" value="DNA UTILIZATION PROTEIN YHGH"/>
    <property type="match status" value="1"/>
</dbReference>
<dbReference type="InterPro" id="IPR000836">
    <property type="entry name" value="PRTase_dom"/>
</dbReference>
<evidence type="ECO:0000256" key="1">
    <source>
        <dbReference type="ARBA" id="ARBA00008007"/>
    </source>
</evidence>
<dbReference type="EMBL" id="BHZE01000017">
    <property type="protein sequence ID" value="GCD78146.1"/>
    <property type="molecule type" value="Genomic_DNA"/>
</dbReference>
<dbReference type="RefSeq" id="WP_124398210.1">
    <property type="nucleotide sequence ID" value="NZ_BHZE01000017.1"/>
</dbReference>
<comment type="caution">
    <text evidence="3">The sequence shown here is derived from an EMBL/GenBank/DDBJ whole genome shotgun (WGS) entry which is preliminary data.</text>
</comment>
<accession>A0A401XMC8</accession>
<sequence>MRSLLTDFLDLIYPNSCIHCSTELSQAEWYYCFRCEAEAGFNQNYSISQNQLTEILQGRIPVRYAHFLLYFYRNTVAQSILHELKYKNNPDIGRYMGRIHARLLRDEAYFRPDTDTVIIPIPLHRKKLRKRGYNQAEEYAKGLADVLKIEINSTALVRKKYADTLTKRGRLLRWLTLKETYMLERPQEIAGKHCILVDDIFTTGATLERCYNEVKKANIKSVSIFTIAFASRI</sequence>
<dbReference type="SUPFAM" id="SSF53271">
    <property type="entry name" value="PRTase-like"/>
    <property type="match status" value="1"/>
</dbReference>
<dbReference type="PANTHER" id="PTHR47505">
    <property type="entry name" value="DNA UTILIZATION PROTEIN YHGH"/>
    <property type="match status" value="1"/>
</dbReference>